<organism evidence="5 6">
    <name type="scientific">Desulfonema ishimotonii</name>
    <dbReference type="NCBI Taxonomy" id="45657"/>
    <lineage>
        <taxon>Bacteria</taxon>
        <taxon>Pseudomonadati</taxon>
        <taxon>Thermodesulfobacteriota</taxon>
        <taxon>Desulfobacteria</taxon>
        <taxon>Desulfobacterales</taxon>
        <taxon>Desulfococcaceae</taxon>
        <taxon>Desulfonema</taxon>
    </lineage>
</organism>
<feature type="binding site" evidence="2">
    <location>
        <position position="174"/>
    </location>
    <ligand>
        <name>substrate</name>
    </ligand>
</feature>
<feature type="signal peptide" evidence="4">
    <location>
        <begin position="1"/>
        <end position="23"/>
    </location>
</feature>
<sequence>MKKCRGITLLLALILVVSLGSVASGETAIKWKMASSWPKGTIVQWAAEDFAKSVNAMSGGRLIIKSYAAGVLMGALEITDGVRMGTIDVAHCSPAYQMGKLPASPLFGYTPFGMDAVPYLTWIYQGEGLKLYQELYESYKIGYAAPCGILPTENLAWSNKPIQTMEDFKGLKFRTSGYWGEILSEAGASVMMLPAGEIYEALQRNVLDAGEFSIPSMDKDLSFHETAKYLLVPGIHQPSTFLDITVSKRSWDKLPDDLKEIVKVAAQATTLKMLTYCINQDIDALRFFKEKGVEIQYLSPEIQKELAKKADALMDKKAAKDPFFDKVLKSQRAFRAGYKNYKKLMTPDYE</sequence>
<keyword evidence="6" id="KW-1185">Reference proteome</keyword>
<feature type="binding site" evidence="3">
    <location>
        <position position="211"/>
    </location>
    <ligand>
        <name>substrate</name>
    </ligand>
</feature>
<dbReference type="InterPro" id="IPR026289">
    <property type="entry name" value="SBP_TakP-like"/>
</dbReference>
<evidence type="ECO:0000256" key="2">
    <source>
        <dbReference type="PIRSR" id="PIRSR039026-1"/>
    </source>
</evidence>
<accession>A0A401FWG4</accession>
<dbReference type="RefSeq" id="WP_166405043.1">
    <property type="nucleotide sequence ID" value="NZ_BEXT01000001.1"/>
</dbReference>
<comment type="caution">
    <text evidence="5">The sequence shown here is derived from an EMBL/GenBank/DDBJ whole genome shotgun (WGS) entry which is preliminary data.</text>
</comment>
<dbReference type="InterPro" id="IPR018389">
    <property type="entry name" value="DctP_fam"/>
</dbReference>
<keyword evidence="1 4" id="KW-0732">Signal</keyword>
<evidence type="ECO:0000256" key="3">
    <source>
        <dbReference type="PIRSR" id="PIRSR039026-2"/>
    </source>
</evidence>
<dbReference type="InterPro" id="IPR038404">
    <property type="entry name" value="TRAP_DctP_sf"/>
</dbReference>
<reference evidence="6" key="2">
    <citation type="submission" date="2019-01" db="EMBL/GenBank/DDBJ databases">
        <title>Genome sequence of Desulfonema ishimotonii strain Tokyo 01.</title>
        <authorList>
            <person name="Fukui M."/>
        </authorList>
    </citation>
    <scope>NUCLEOTIDE SEQUENCE [LARGE SCALE GENOMIC DNA]</scope>
    <source>
        <strain evidence="6">Tokyo 01</strain>
    </source>
</reference>
<dbReference type="GO" id="GO:0046872">
    <property type="term" value="F:metal ion binding"/>
    <property type="evidence" value="ECO:0007669"/>
    <property type="project" value="UniProtKB-KW"/>
</dbReference>
<name>A0A401FWG4_9BACT</name>
<feature type="binding site" evidence="2">
    <location>
        <position position="153"/>
    </location>
    <ligand>
        <name>substrate</name>
    </ligand>
</feature>
<evidence type="ECO:0000313" key="6">
    <source>
        <dbReference type="Proteomes" id="UP000288096"/>
    </source>
</evidence>
<dbReference type="Gene3D" id="3.40.190.10">
    <property type="entry name" value="Periplasmic binding protein-like II"/>
    <property type="match status" value="1"/>
</dbReference>
<dbReference type="PIRSF" id="PIRSF039026">
    <property type="entry name" value="SiaP"/>
    <property type="match status" value="1"/>
</dbReference>
<dbReference type="PANTHER" id="PTHR33376">
    <property type="match status" value="1"/>
</dbReference>
<dbReference type="Gene3D" id="3.40.190.170">
    <property type="entry name" value="Bacterial extracellular solute-binding protein, family 7"/>
    <property type="match status" value="1"/>
</dbReference>
<reference evidence="6" key="1">
    <citation type="submission" date="2017-11" db="EMBL/GenBank/DDBJ databases">
        <authorList>
            <person name="Watanabe M."/>
            <person name="Kojima H."/>
        </authorList>
    </citation>
    <scope>NUCLEOTIDE SEQUENCE [LARGE SCALE GENOMIC DNA]</scope>
    <source>
        <strain evidence="6">Tokyo 01</strain>
    </source>
</reference>
<feature type="chain" id="PRO_5019113221" evidence="4">
    <location>
        <begin position="24"/>
        <end position="350"/>
    </location>
</feature>
<evidence type="ECO:0000256" key="1">
    <source>
        <dbReference type="ARBA" id="ARBA00022729"/>
    </source>
</evidence>
<dbReference type="GO" id="GO:0055085">
    <property type="term" value="P:transmembrane transport"/>
    <property type="evidence" value="ECO:0007669"/>
    <property type="project" value="InterPro"/>
</dbReference>
<dbReference type="Pfam" id="PF03480">
    <property type="entry name" value="DctP"/>
    <property type="match status" value="1"/>
</dbReference>
<evidence type="ECO:0000313" key="5">
    <source>
        <dbReference type="EMBL" id="GBC61315.1"/>
    </source>
</evidence>
<dbReference type="NCBIfam" id="NF037995">
    <property type="entry name" value="TRAP_S1"/>
    <property type="match status" value="1"/>
</dbReference>
<feature type="binding site" evidence="3">
    <location>
        <position position="237"/>
    </location>
    <ligand>
        <name>substrate</name>
    </ligand>
</feature>
<dbReference type="EMBL" id="BEXT01000001">
    <property type="protein sequence ID" value="GBC61315.1"/>
    <property type="molecule type" value="Genomic_DNA"/>
</dbReference>
<dbReference type="GO" id="GO:0031317">
    <property type="term" value="C:tripartite ATP-independent periplasmic transporter complex"/>
    <property type="evidence" value="ECO:0007669"/>
    <property type="project" value="InterPro"/>
</dbReference>
<feature type="binding site" evidence="3">
    <location>
        <position position="212"/>
    </location>
    <ligand>
        <name>Na(+)</name>
        <dbReference type="ChEBI" id="CHEBI:29101"/>
    </ligand>
</feature>
<gene>
    <name evidence="5" type="ORF">DENIS_2275</name>
</gene>
<keyword evidence="3" id="KW-0479">Metal-binding</keyword>
<dbReference type="PANTHER" id="PTHR33376:SF5">
    <property type="entry name" value="EXTRACYTOPLASMIC SOLUTE RECEPTOR PROTEIN"/>
    <property type="match status" value="1"/>
</dbReference>
<proteinExistence type="predicted"/>
<dbReference type="Proteomes" id="UP000288096">
    <property type="component" value="Unassembled WGS sequence"/>
</dbReference>
<protein>
    <submittedName>
        <fullName evidence="5">ABC transporter substrate-binding protein</fullName>
    </submittedName>
</protein>
<dbReference type="AlphaFoldDB" id="A0A401FWG4"/>
<evidence type="ECO:0000256" key="4">
    <source>
        <dbReference type="SAM" id="SignalP"/>
    </source>
</evidence>